<dbReference type="RefSeq" id="WP_209468181.1">
    <property type="nucleotide sequence ID" value="NZ_JAGGLG010000047.1"/>
</dbReference>
<feature type="domain" description="Helicase C-terminal" evidence="13">
    <location>
        <begin position="503"/>
        <end position="662"/>
    </location>
</feature>
<dbReference type="InterPro" id="IPR011545">
    <property type="entry name" value="DEAD/DEAH_box_helicase_dom"/>
</dbReference>
<comment type="function">
    <text evidence="11">Initiates the restart of stalled replication forks, which reloads the replicative helicase on sites other than the origin of replication. Recognizes and binds to abandoned replication forks and remodels them to uncover a helicase loading site. Promotes assembly of the primosome at these replication forks.</text>
</comment>
<evidence type="ECO:0000259" key="13">
    <source>
        <dbReference type="PROSITE" id="PS51194"/>
    </source>
</evidence>
<evidence type="ECO:0000256" key="10">
    <source>
        <dbReference type="ARBA" id="ARBA00023235"/>
    </source>
</evidence>
<dbReference type="Gene3D" id="3.40.1440.60">
    <property type="entry name" value="PriA, 3(prime) DNA-binding domain"/>
    <property type="match status" value="1"/>
</dbReference>
<keyword evidence="1 11" id="KW-0639">Primosome</keyword>
<dbReference type="Proteomes" id="UP001519289">
    <property type="component" value="Unassembled WGS sequence"/>
</dbReference>
<comment type="subunit">
    <text evidence="11">Component of the replication restart primosome.</text>
</comment>
<dbReference type="CDD" id="cd18804">
    <property type="entry name" value="SF2_C_priA"/>
    <property type="match status" value="1"/>
</dbReference>
<reference evidence="14 15" key="1">
    <citation type="submission" date="2021-03" db="EMBL/GenBank/DDBJ databases">
        <title>Genomic Encyclopedia of Type Strains, Phase IV (KMG-IV): sequencing the most valuable type-strain genomes for metagenomic binning, comparative biology and taxonomic classification.</title>
        <authorList>
            <person name="Goeker M."/>
        </authorList>
    </citation>
    <scope>NUCLEOTIDE SEQUENCE [LARGE SCALE GENOMIC DNA]</scope>
    <source>
        <strain evidence="14 15">DSM 27138</strain>
    </source>
</reference>
<dbReference type="CDD" id="cd17929">
    <property type="entry name" value="DEXHc_priA"/>
    <property type="match status" value="1"/>
</dbReference>
<evidence type="ECO:0000256" key="5">
    <source>
        <dbReference type="ARBA" id="ARBA00022801"/>
    </source>
</evidence>
<protein>
    <recommendedName>
        <fullName evidence="11">Replication restart protein PriA</fullName>
    </recommendedName>
    <alternativeName>
        <fullName evidence="11">ATP-dependent DNA helicase PriA</fullName>
        <ecNumber evidence="11">5.6.2.4</ecNumber>
    </alternativeName>
    <alternativeName>
        <fullName evidence="11">DNA 3'-5' helicase PriA</fullName>
    </alternativeName>
</protein>
<organism evidence="14 15">
    <name type="scientific">Symbiobacterium terraclitae</name>
    <dbReference type="NCBI Taxonomy" id="557451"/>
    <lineage>
        <taxon>Bacteria</taxon>
        <taxon>Bacillati</taxon>
        <taxon>Bacillota</taxon>
        <taxon>Clostridia</taxon>
        <taxon>Eubacteriales</taxon>
        <taxon>Symbiobacteriaceae</taxon>
        <taxon>Symbiobacterium</taxon>
    </lineage>
</organism>
<dbReference type="Pfam" id="PF00271">
    <property type="entry name" value="Helicase_C"/>
    <property type="match status" value="1"/>
</dbReference>
<evidence type="ECO:0000256" key="6">
    <source>
        <dbReference type="ARBA" id="ARBA00022806"/>
    </source>
</evidence>
<feature type="binding site" evidence="11">
    <location>
        <position position="471"/>
    </location>
    <ligand>
        <name>Zn(2+)</name>
        <dbReference type="ChEBI" id="CHEBI:29105"/>
        <label>1</label>
    </ligand>
</feature>
<feature type="binding site" evidence="11">
    <location>
        <position position="498"/>
    </location>
    <ligand>
        <name>Zn(2+)</name>
        <dbReference type="ChEBI" id="CHEBI:29105"/>
        <label>2</label>
    </ligand>
</feature>
<keyword evidence="8 11" id="KW-0067">ATP-binding</keyword>
<comment type="catalytic activity">
    <reaction evidence="11">
        <text>Couples ATP hydrolysis with the unwinding of duplex DNA by translocating in the 3'-5' direction.</text>
        <dbReference type="EC" id="5.6.2.4"/>
    </reaction>
</comment>
<feature type="binding site" evidence="11">
    <location>
        <position position="477"/>
    </location>
    <ligand>
        <name>Zn(2+)</name>
        <dbReference type="ChEBI" id="CHEBI:29105"/>
        <label>2</label>
    </ligand>
</feature>
<keyword evidence="4 11" id="KW-0547">Nucleotide-binding</keyword>
<dbReference type="Gene3D" id="3.40.50.300">
    <property type="entry name" value="P-loop containing nucleotide triphosphate hydrolases"/>
    <property type="match status" value="2"/>
</dbReference>
<feature type="binding site" evidence="11">
    <location>
        <position position="468"/>
    </location>
    <ligand>
        <name>Zn(2+)</name>
        <dbReference type="ChEBI" id="CHEBI:29105"/>
        <label>1</label>
    </ligand>
</feature>
<keyword evidence="3 11" id="KW-0479">Metal-binding</keyword>
<comment type="cofactor">
    <cofactor evidence="11">
        <name>Zn(2+)</name>
        <dbReference type="ChEBI" id="CHEBI:29105"/>
    </cofactor>
    <text evidence="11">Binds 2 zinc ions per subunit.</text>
</comment>
<dbReference type="InterPro" id="IPR041222">
    <property type="entry name" value="PriA_3primeBD"/>
</dbReference>
<dbReference type="InterPro" id="IPR040498">
    <property type="entry name" value="PriA_CRR"/>
</dbReference>
<dbReference type="InterPro" id="IPR014001">
    <property type="entry name" value="Helicase_ATP-bd"/>
</dbReference>
<keyword evidence="6 11" id="KW-0347">Helicase</keyword>
<dbReference type="Pfam" id="PF17764">
    <property type="entry name" value="PriA_3primeBD"/>
    <property type="match status" value="1"/>
</dbReference>
<dbReference type="InterPro" id="IPR041236">
    <property type="entry name" value="PriA_C"/>
</dbReference>
<keyword evidence="9 11" id="KW-0238">DNA-binding</keyword>
<dbReference type="EMBL" id="JAGGLG010000047">
    <property type="protein sequence ID" value="MBP2020080.1"/>
    <property type="molecule type" value="Genomic_DNA"/>
</dbReference>
<evidence type="ECO:0000256" key="3">
    <source>
        <dbReference type="ARBA" id="ARBA00022723"/>
    </source>
</evidence>
<dbReference type="HAMAP" id="MF_00983">
    <property type="entry name" value="PriA"/>
    <property type="match status" value="1"/>
</dbReference>
<dbReference type="InterPro" id="IPR005259">
    <property type="entry name" value="PriA"/>
</dbReference>
<dbReference type="PROSITE" id="PS51194">
    <property type="entry name" value="HELICASE_CTER"/>
    <property type="match status" value="1"/>
</dbReference>
<evidence type="ECO:0000256" key="2">
    <source>
        <dbReference type="ARBA" id="ARBA00022705"/>
    </source>
</evidence>
<evidence type="ECO:0000256" key="4">
    <source>
        <dbReference type="ARBA" id="ARBA00022741"/>
    </source>
</evidence>
<gene>
    <name evidence="11" type="primary">priA</name>
    <name evidence="14" type="ORF">J2Z79_003534</name>
</gene>
<evidence type="ECO:0000256" key="9">
    <source>
        <dbReference type="ARBA" id="ARBA00023125"/>
    </source>
</evidence>
<evidence type="ECO:0000256" key="8">
    <source>
        <dbReference type="ARBA" id="ARBA00022840"/>
    </source>
</evidence>
<dbReference type="SMART" id="SM00487">
    <property type="entry name" value="DEXDc"/>
    <property type="match status" value="1"/>
</dbReference>
<accession>A0ABS4JX22</accession>
<feature type="binding site" evidence="11">
    <location>
        <position position="495"/>
    </location>
    <ligand>
        <name>Zn(2+)</name>
        <dbReference type="ChEBI" id="CHEBI:29105"/>
        <label>2</label>
    </ligand>
</feature>
<keyword evidence="10 11" id="KW-0413">Isomerase</keyword>
<proteinExistence type="inferred from homology"/>
<dbReference type="NCBIfam" id="TIGR00595">
    <property type="entry name" value="priA"/>
    <property type="match status" value="1"/>
</dbReference>
<comment type="similarity">
    <text evidence="11">Belongs to the helicase family. PriA subfamily.</text>
</comment>
<evidence type="ECO:0000313" key="15">
    <source>
        <dbReference type="Proteomes" id="UP001519289"/>
    </source>
</evidence>
<dbReference type="Pfam" id="PF18074">
    <property type="entry name" value="PriA_C"/>
    <property type="match status" value="1"/>
</dbReference>
<dbReference type="GO" id="GO:0016787">
    <property type="term" value="F:hydrolase activity"/>
    <property type="evidence" value="ECO:0007669"/>
    <property type="project" value="UniProtKB-KW"/>
</dbReference>
<dbReference type="InterPro" id="IPR042115">
    <property type="entry name" value="PriA_3primeBD_sf"/>
</dbReference>
<name>A0ABS4JX22_9FIRM</name>
<keyword evidence="2 11" id="KW-0235">DNA replication</keyword>
<feature type="domain" description="Helicase ATP-binding" evidence="12">
    <location>
        <begin position="239"/>
        <end position="406"/>
    </location>
</feature>
<evidence type="ECO:0000256" key="7">
    <source>
        <dbReference type="ARBA" id="ARBA00022833"/>
    </source>
</evidence>
<dbReference type="EC" id="5.6.2.4" evidence="11"/>
<evidence type="ECO:0000256" key="11">
    <source>
        <dbReference type="HAMAP-Rule" id="MF_00983"/>
    </source>
</evidence>
<dbReference type="PROSITE" id="PS51192">
    <property type="entry name" value="HELICASE_ATP_BIND_1"/>
    <property type="match status" value="1"/>
</dbReference>
<dbReference type="Pfam" id="PF18319">
    <property type="entry name" value="Zn_ribbon_PriA"/>
    <property type="match status" value="1"/>
</dbReference>
<comment type="catalytic activity">
    <reaction evidence="11">
        <text>ATP + H2O = ADP + phosphate + H(+)</text>
        <dbReference type="Rhea" id="RHEA:13065"/>
        <dbReference type="ChEBI" id="CHEBI:15377"/>
        <dbReference type="ChEBI" id="CHEBI:15378"/>
        <dbReference type="ChEBI" id="CHEBI:30616"/>
        <dbReference type="ChEBI" id="CHEBI:43474"/>
        <dbReference type="ChEBI" id="CHEBI:456216"/>
        <dbReference type="EC" id="5.6.2.4"/>
    </reaction>
</comment>
<dbReference type="Pfam" id="PF00270">
    <property type="entry name" value="DEAD"/>
    <property type="match status" value="1"/>
</dbReference>
<feature type="binding site" evidence="11">
    <location>
        <position position="511"/>
    </location>
    <ligand>
        <name>Zn(2+)</name>
        <dbReference type="ChEBI" id="CHEBI:29105"/>
        <label>1</label>
    </ligand>
</feature>
<dbReference type="SUPFAM" id="SSF52540">
    <property type="entry name" value="P-loop containing nucleoside triphosphate hydrolases"/>
    <property type="match status" value="2"/>
</dbReference>
<dbReference type="InterPro" id="IPR027417">
    <property type="entry name" value="P-loop_NTPase"/>
</dbReference>
<keyword evidence="7 11" id="KW-0862">Zinc</keyword>
<evidence type="ECO:0000256" key="1">
    <source>
        <dbReference type="ARBA" id="ARBA00022515"/>
    </source>
</evidence>
<keyword evidence="15" id="KW-1185">Reference proteome</keyword>
<dbReference type="PANTHER" id="PTHR30580">
    <property type="entry name" value="PRIMOSOMAL PROTEIN N"/>
    <property type="match status" value="1"/>
</dbReference>
<evidence type="ECO:0000259" key="12">
    <source>
        <dbReference type="PROSITE" id="PS51192"/>
    </source>
</evidence>
<evidence type="ECO:0000313" key="14">
    <source>
        <dbReference type="EMBL" id="MBP2020080.1"/>
    </source>
</evidence>
<dbReference type="InterPro" id="IPR001650">
    <property type="entry name" value="Helicase_C-like"/>
</dbReference>
<feature type="binding site" evidence="11">
    <location>
        <position position="480"/>
    </location>
    <ligand>
        <name>Zn(2+)</name>
        <dbReference type="ChEBI" id="CHEBI:29105"/>
        <label>2</label>
    </ligand>
</feature>
<keyword evidence="5 11" id="KW-0378">Hydrolase</keyword>
<feature type="binding site" evidence="11">
    <location>
        <position position="508"/>
    </location>
    <ligand>
        <name>Zn(2+)</name>
        <dbReference type="ChEBI" id="CHEBI:29105"/>
        <label>1</label>
    </ligand>
</feature>
<comment type="caution">
    <text evidence="14">The sequence shown here is derived from an EMBL/GenBank/DDBJ whole genome shotgun (WGS) entry which is preliminary data.</text>
</comment>
<dbReference type="SMART" id="SM00490">
    <property type="entry name" value="HELICc"/>
    <property type="match status" value="1"/>
</dbReference>
<dbReference type="NCBIfam" id="NF004066">
    <property type="entry name" value="PRK05580.1-3"/>
    <property type="match status" value="1"/>
</dbReference>
<sequence length="763" mass="83906">MRERDGMGAGGPRVEAGAEFAQVAVDVTAEGTDKLFTYLVPRSLAGRLQPGQWVRVPFGHQRMVGLYVGPAERAPEGVALKEIAGLLPEIPPIPAPLVQLARWTADRYLSTFPAALRLLLPPEARRQEVRTLTITSYRLNVDDVEALVEQLGRRAPRQAELLTYMARVGGEAERAQVLADLGESIAGPIKVALEKGWLVAGRVARRRDPFAGEQVIPTPPPVLTPEQQQALDSIRQELIAPPGFRQPVLIHGVTGSGKTELYLRAIAMVREMGRNAICLVPEISLTPQMIQRFRARFGGEVAVLHSALSAGEKFDEWQRIRRGEVSIVVGARSAVFAPFENVGLIIIDEEHEQSYKQESPPPAYHAREVAAERARLEGALLVLGSATPALESFHLARTGVYRLVSLDHRVDDRPMPSVTLVDMREELRAGNRSIFSRALVEALDQTLAAREQAILFLNRRGYNTFILCRTCGEAIQCVSCAVAMTYHLGDDHLACHYCDHTAPVPTVCPKCGSKAIRHLGAGTERVEEELRRLYPGARVARMDVDTTRRKGSHAAILKRFANREVDVLVGTQMITKGLDFPDVTLVGVVLADTSLNLPDFRAAERTFQLVTQVAGRAGRGERPGRVIVQTYQPDHASLLAAAEHDYHRFFAEEVKFREQLDYPPFAHMIHLVLSGEEEAAVIETARAVHQLLVSGGFSGQILGPAPAPLAKLRGRYRHHLVLKGTDIGTMTAEVRAAFAARRGTWRKSRSVALSVDVDPMSIL</sequence>
<dbReference type="PANTHER" id="PTHR30580:SF0">
    <property type="entry name" value="PRIMOSOMAL PROTEIN N"/>
    <property type="match status" value="1"/>
</dbReference>